<dbReference type="InterPro" id="IPR029052">
    <property type="entry name" value="Metallo-depent_PP-like"/>
</dbReference>
<dbReference type="AlphaFoldDB" id="A0A6M3L637"/>
<dbReference type="EMBL" id="MT142874">
    <property type="protein sequence ID" value="QJA89873.1"/>
    <property type="molecule type" value="Genomic_DNA"/>
</dbReference>
<evidence type="ECO:0000313" key="2">
    <source>
        <dbReference type="EMBL" id="QJA89873.1"/>
    </source>
</evidence>
<dbReference type="PANTHER" id="PTHR30337:SF0">
    <property type="entry name" value="NUCLEASE SBCCD SUBUNIT D"/>
    <property type="match status" value="1"/>
</dbReference>
<organism evidence="2">
    <name type="scientific">viral metagenome</name>
    <dbReference type="NCBI Taxonomy" id="1070528"/>
    <lineage>
        <taxon>unclassified sequences</taxon>
        <taxon>metagenomes</taxon>
        <taxon>organismal metagenomes</taxon>
    </lineage>
</organism>
<dbReference type="InterPro" id="IPR050535">
    <property type="entry name" value="DNA_Repair-Maintenance_Comp"/>
</dbReference>
<proteinExistence type="predicted"/>
<accession>A0A6M3L637</accession>
<sequence length="403" mass="44420">MKILHLADIHCREKDLDEVKKVLGAVSKTVLDERPNLIVVAGDVFDDRNIKLDSEAVRFMFDWCREIASVAPMAVVLGTPSHDGRAAQSLVYSSNKHNIWVSYKPEQIYLRHGSLSDANDAIDPESYEAIISMVPTPTKQFWAGEGDIAETDAGIAEAMSGIFSGFGAAAAGFDCPHILVGHFTVRGAAVSGGQVMIGRDIEIGADQIAMAKADVVCLGHIHKYQFIQPNIYYSGSIYRLNYGETEAKGFMVHDVSRYGRESHFVEVPARKLVKIDFDLVENTDIEIEGLNEALLHSGKISDIKDGHIKIELKINQDDAAKLNMSAIEKRMMNAGAKSVDISLIRVPRETVRSAEILKMTSLRDKIVERARLVGETVADSILLKSDRLESELPEEIIKSVQEG</sequence>
<dbReference type="Pfam" id="PF00149">
    <property type="entry name" value="Metallophos"/>
    <property type="match status" value="1"/>
</dbReference>
<protein>
    <submittedName>
        <fullName evidence="2">Putative calcineurin-like phosphoesterase</fullName>
    </submittedName>
</protein>
<dbReference type="SUPFAM" id="SSF56300">
    <property type="entry name" value="Metallo-dependent phosphatases"/>
    <property type="match status" value="1"/>
</dbReference>
<gene>
    <name evidence="2" type="ORF">MM415B02488_0011</name>
</gene>
<evidence type="ECO:0000259" key="1">
    <source>
        <dbReference type="Pfam" id="PF00149"/>
    </source>
</evidence>
<dbReference type="Gene3D" id="3.60.21.10">
    <property type="match status" value="1"/>
</dbReference>
<dbReference type="GO" id="GO:0016787">
    <property type="term" value="F:hydrolase activity"/>
    <property type="evidence" value="ECO:0007669"/>
    <property type="project" value="InterPro"/>
</dbReference>
<dbReference type="PANTHER" id="PTHR30337">
    <property type="entry name" value="COMPONENT OF ATP-DEPENDENT DSDNA EXONUCLEASE"/>
    <property type="match status" value="1"/>
</dbReference>
<feature type="domain" description="Calcineurin-like phosphoesterase" evidence="1">
    <location>
        <begin position="1"/>
        <end position="224"/>
    </location>
</feature>
<name>A0A6M3L637_9ZZZZ</name>
<reference evidence="2" key="1">
    <citation type="submission" date="2020-03" db="EMBL/GenBank/DDBJ databases">
        <title>The deep terrestrial virosphere.</title>
        <authorList>
            <person name="Holmfeldt K."/>
            <person name="Nilsson E."/>
            <person name="Simone D."/>
            <person name="Lopez-Fernandez M."/>
            <person name="Wu X."/>
            <person name="de Brujin I."/>
            <person name="Lundin D."/>
            <person name="Andersson A."/>
            <person name="Bertilsson S."/>
            <person name="Dopson M."/>
        </authorList>
    </citation>
    <scope>NUCLEOTIDE SEQUENCE</scope>
    <source>
        <strain evidence="2">MM415B02488</strain>
    </source>
</reference>
<dbReference type="InterPro" id="IPR004843">
    <property type="entry name" value="Calcineurin-like_PHP"/>
</dbReference>